<evidence type="ECO:0000313" key="7">
    <source>
        <dbReference type="Proteomes" id="UP000031449"/>
    </source>
</evidence>
<sequence>MKHRYLPMTEQDQKEMLKTIGVSSVEELFEDIPEKVRFKGELNIKPAKTESALMKELAQLAGKNADTQQNTSFLGAGVYDHYSPVIMDHVISRSEFYTAYTPYQPEISQGELQAIFEFQTMIAELTGMDVANSSMYDGGTSFAEAAMLSAGQTKRKKVLVSGAVHPESKAVLETYAAGQHIEVVMVPEKDGVTDLNELKALMSDEIAAVMVQYPNFFGQIERLDQIEQLAHGSKAMFVVSSNPLSLGALTPPGEFGADIVVGDAQPFGLPQSFGGPHCGYFAVTKKLMRKVPGRLVGETNDEEGQRGYVLTLQAREQHIRRDKATSNICSNQALNALASSVTMTALGKQGIKEIAHQNLQKAAYAKKQLKAAGLTVVNGGYTFNEFVVELNQPVSEVNQALMKKNIIGGYDLGRDFDSRQNQMLIAVTEQRTKEEIDVLAEELKQYA</sequence>
<evidence type="ECO:0000256" key="4">
    <source>
        <dbReference type="HAMAP-Rule" id="MF_00712"/>
    </source>
</evidence>
<protein>
    <recommendedName>
        <fullName evidence="4">Probable glycine dehydrogenase (decarboxylating) subunit 1</fullName>
        <ecNumber evidence="4">1.4.4.2</ecNumber>
    </recommendedName>
    <alternativeName>
        <fullName evidence="4">Glycine cleavage system P-protein subunit 1</fullName>
    </alternativeName>
    <alternativeName>
        <fullName evidence="4">Glycine decarboxylase subunit 1</fullName>
    </alternativeName>
    <alternativeName>
        <fullName evidence="4">Glycine dehydrogenase (aminomethyl-transferring) subunit 1</fullName>
    </alternativeName>
</protein>
<dbReference type="PIRSF" id="PIRSF006815">
    <property type="entry name" value="GcvPA"/>
    <property type="match status" value="1"/>
</dbReference>
<evidence type="ECO:0000313" key="6">
    <source>
        <dbReference type="EMBL" id="AJD91436.1"/>
    </source>
</evidence>
<dbReference type="GO" id="GO:0009116">
    <property type="term" value="P:nucleoside metabolic process"/>
    <property type="evidence" value="ECO:0007669"/>
    <property type="project" value="InterPro"/>
</dbReference>
<name>A0A0B5AMT9_9BACL</name>
<dbReference type="AlphaFoldDB" id="A0A0B5AMT9"/>
<dbReference type="InterPro" id="IPR023010">
    <property type="entry name" value="GcvPA"/>
</dbReference>
<dbReference type="InterPro" id="IPR015421">
    <property type="entry name" value="PyrdxlP-dep_Trfase_major"/>
</dbReference>
<dbReference type="PANTHER" id="PTHR42806:SF1">
    <property type="entry name" value="GLYCINE DEHYDROGENASE (DECARBOXYLATING)"/>
    <property type="match status" value="1"/>
</dbReference>
<dbReference type="NCBIfam" id="NF001696">
    <property type="entry name" value="PRK00451.1"/>
    <property type="match status" value="1"/>
</dbReference>
<feature type="domain" description="Glycine cleavage system P-protein N-terminal" evidence="5">
    <location>
        <begin position="3"/>
        <end position="441"/>
    </location>
</feature>
<dbReference type="InterPro" id="IPR020581">
    <property type="entry name" value="GDC_P"/>
</dbReference>
<comment type="catalytic activity">
    <reaction evidence="3 4">
        <text>N(6)-[(R)-lipoyl]-L-lysyl-[glycine-cleavage complex H protein] + glycine + H(+) = N(6)-[(R)-S(8)-aminomethyldihydrolipoyl]-L-lysyl-[glycine-cleavage complex H protein] + CO2</text>
        <dbReference type="Rhea" id="RHEA:24304"/>
        <dbReference type="Rhea" id="RHEA-COMP:10494"/>
        <dbReference type="Rhea" id="RHEA-COMP:10495"/>
        <dbReference type="ChEBI" id="CHEBI:15378"/>
        <dbReference type="ChEBI" id="CHEBI:16526"/>
        <dbReference type="ChEBI" id="CHEBI:57305"/>
        <dbReference type="ChEBI" id="CHEBI:83099"/>
        <dbReference type="ChEBI" id="CHEBI:83143"/>
        <dbReference type="EC" id="1.4.4.2"/>
    </reaction>
</comment>
<dbReference type="InterPro" id="IPR049315">
    <property type="entry name" value="GDC-P_N"/>
</dbReference>
<dbReference type="OrthoDB" id="9771867at2"/>
<dbReference type="Proteomes" id="UP000031449">
    <property type="component" value="Chromosome"/>
</dbReference>
<comment type="subunit">
    <text evidence="4">The glycine cleavage system is composed of four proteins: P, T, L and H. In this organism, the P 'protein' is a heterodimer of two subunits.</text>
</comment>
<dbReference type="HOGENOM" id="CLU_004620_0_2_9"/>
<dbReference type="InterPro" id="IPR015424">
    <property type="entry name" value="PyrdxlP-dep_Trfase"/>
</dbReference>
<dbReference type="EC" id="1.4.4.2" evidence="4"/>
<evidence type="ECO:0000256" key="1">
    <source>
        <dbReference type="ARBA" id="ARBA00003788"/>
    </source>
</evidence>
<evidence type="ECO:0000256" key="3">
    <source>
        <dbReference type="ARBA" id="ARBA00049026"/>
    </source>
</evidence>
<dbReference type="InterPro" id="IPR015422">
    <property type="entry name" value="PyrdxlP-dep_Trfase_small"/>
</dbReference>
<evidence type="ECO:0000259" key="5">
    <source>
        <dbReference type="Pfam" id="PF02347"/>
    </source>
</evidence>
<reference evidence="6 7" key="1">
    <citation type="submission" date="2014-08" db="EMBL/GenBank/DDBJ databases">
        <title>Complete genome of a marine bacteria Jeotgalibacillus malaysiensis.</title>
        <authorList>
            <person name="Yaakop A.S."/>
            <person name="Chan K.-G."/>
            <person name="Goh K.M."/>
        </authorList>
    </citation>
    <scope>NUCLEOTIDE SEQUENCE [LARGE SCALE GENOMIC DNA]</scope>
    <source>
        <strain evidence="6 7">D5</strain>
    </source>
</reference>
<dbReference type="KEGG" id="jeo:JMA_21190"/>
<dbReference type="GO" id="GO:0004375">
    <property type="term" value="F:glycine dehydrogenase (decarboxylating) activity"/>
    <property type="evidence" value="ECO:0007669"/>
    <property type="project" value="UniProtKB-EC"/>
</dbReference>
<keyword evidence="7" id="KW-1185">Reference proteome</keyword>
<dbReference type="FunFam" id="3.40.640.10:FF:000113">
    <property type="entry name" value="Probable glycine dehydrogenase (decarboxylating) subunit 1"/>
    <property type="match status" value="1"/>
</dbReference>
<accession>A0A0B5AMT9</accession>
<keyword evidence="2 4" id="KW-0560">Oxidoreductase</keyword>
<gene>
    <name evidence="4" type="primary">gcvPA</name>
    <name evidence="6" type="ORF">JMA_21190</name>
</gene>
<dbReference type="Gene3D" id="3.90.1150.10">
    <property type="entry name" value="Aspartate Aminotransferase, domain 1"/>
    <property type="match status" value="1"/>
</dbReference>
<proteinExistence type="inferred from homology"/>
<dbReference type="CDD" id="cd00613">
    <property type="entry name" value="GDC-P"/>
    <property type="match status" value="1"/>
</dbReference>
<dbReference type="GO" id="GO:0019464">
    <property type="term" value="P:glycine decarboxylation via glycine cleavage system"/>
    <property type="evidence" value="ECO:0007669"/>
    <property type="project" value="UniProtKB-UniRule"/>
</dbReference>
<dbReference type="Pfam" id="PF02347">
    <property type="entry name" value="GDC-P"/>
    <property type="match status" value="1"/>
</dbReference>
<organism evidence="6 7">
    <name type="scientific">Jeotgalibacillus malaysiensis</name>
    <dbReference type="NCBI Taxonomy" id="1508404"/>
    <lineage>
        <taxon>Bacteria</taxon>
        <taxon>Bacillati</taxon>
        <taxon>Bacillota</taxon>
        <taxon>Bacilli</taxon>
        <taxon>Bacillales</taxon>
        <taxon>Caryophanaceae</taxon>
        <taxon>Jeotgalibacillus</taxon>
    </lineage>
</organism>
<dbReference type="PANTHER" id="PTHR42806">
    <property type="entry name" value="GLYCINE CLEAVAGE SYSTEM P-PROTEIN"/>
    <property type="match status" value="1"/>
</dbReference>
<dbReference type="HAMAP" id="MF_00712">
    <property type="entry name" value="GcvPA"/>
    <property type="match status" value="1"/>
</dbReference>
<comment type="similarity">
    <text evidence="4">Belongs to the GcvP family. N-terminal subunit subfamily.</text>
</comment>
<comment type="function">
    <text evidence="1 4">The glycine cleavage system catalyzes the degradation of glycine. The P protein binds the alpha-amino group of glycine through its pyridoxal phosphate cofactor; CO(2) is released and the remaining methylamine moiety is then transferred to the lipoamide cofactor of the H protein.</text>
</comment>
<dbReference type="EMBL" id="CP009416">
    <property type="protein sequence ID" value="AJD91436.1"/>
    <property type="molecule type" value="Genomic_DNA"/>
</dbReference>
<dbReference type="STRING" id="1508404.JMA_21190"/>
<dbReference type="SUPFAM" id="SSF53383">
    <property type="entry name" value="PLP-dependent transferases"/>
    <property type="match status" value="1"/>
</dbReference>
<evidence type="ECO:0000256" key="2">
    <source>
        <dbReference type="ARBA" id="ARBA00023002"/>
    </source>
</evidence>
<dbReference type="Gene3D" id="3.40.640.10">
    <property type="entry name" value="Type I PLP-dependent aspartate aminotransferase-like (Major domain)"/>
    <property type="match status" value="1"/>
</dbReference>